<dbReference type="Pfam" id="PF12860">
    <property type="entry name" value="PAS_7"/>
    <property type="match status" value="1"/>
</dbReference>
<dbReference type="SUPFAM" id="SSF55785">
    <property type="entry name" value="PYP-like sensor domain (PAS domain)"/>
    <property type="match status" value="2"/>
</dbReference>
<evidence type="ECO:0000256" key="2">
    <source>
        <dbReference type="ARBA" id="ARBA00012438"/>
    </source>
</evidence>
<dbReference type="Pfam" id="PF13188">
    <property type="entry name" value="PAS_8"/>
    <property type="match status" value="1"/>
</dbReference>
<keyword evidence="6" id="KW-0732">Signal</keyword>
<proteinExistence type="predicted"/>
<dbReference type="InterPro" id="IPR004358">
    <property type="entry name" value="Sig_transdc_His_kin-like_C"/>
</dbReference>
<dbReference type="Pfam" id="PF02518">
    <property type="entry name" value="HATPase_c"/>
    <property type="match status" value="1"/>
</dbReference>
<dbReference type="InterPro" id="IPR005467">
    <property type="entry name" value="His_kinase_dom"/>
</dbReference>
<gene>
    <name evidence="8" type="ORF">GGQ59_000229</name>
</gene>
<dbReference type="InterPro" id="IPR003661">
    <property type="entry name" value="HisK_dim/P_dom"/>
</dbReference>
<dbReference type="Proteomes" id="UP000563524">
    <property type="component" value="Unassembled WGS sequence"/>
</dbReference>
<dbReference type="AlphaFoldDB" id="A0A840HYS6"/>
<dbReference type="GO" id="GO:0000155">
    <property type="term" value="F:phosphorelay sensor kinase activity"/>
    <property type="evidence" value="ECO:0007669"/>
    <property type="project" value="InterPro"/>
</dbReference>
<dbReference type="InterPro" id="IPR003594">
    <property type="entry name" value="HATPase_dom"/>
</dbReference>
<sequence length="879" mass="95647">MRRGLRWALGCGASAIAGLAAQACAQEAGFALPGLPVLDPTIAVTGGAVLFALATGLWGVRMSAASRTATVDWSRRLATMEARLERSESVLASHPGLVLVWDDAFEDIKEGWGNPRVLGGPAALASLLTFARDDPEAFFRPADALLDAFGDLPVDEDADSMKPLREKVLALRSHGVSFSGSVVTDEGRSIDCDGRVAGDQVTLWLTDPAVRLAEEAGVVGHARDRAADLHGALNQLDRAPLAAWRRGSDLKLEWVNRAYVEMVEAVNMDQVIDEQIEIDPAFRALAERAEKEMSRSGRRAVDDVATVIVRGQRRVLRIIETAMHGAGDAALGGVAIDVTRQDRAQEDLRRHQDAHRKTLDQIPSAVAVFGGQQQLEYYNQAFLDLWRFDDAELRARPSHGEVLDRLRHKGLLPAQADFGAWKKSQLRLYTEEASDTSSAAEGALPDEIWNLPGGVTLNVKAQRHGLGGVTVVFEDVTEKLTLRSSLQAQIDVYRATLNNLAEGVAVFGADGRLALYNKSFRAMWSFENAQMANRHFDEITEHLLQHAPGAEGTFSKIKTRIVSFAPEDRVLMVGQEIPLKDGKTYLYATTPLPDGATLLTFLNVTDSRERQKELEVRNRLLEDTDRIKTKFVDNVSRQLRDPLNTIIGFSEVLEMGMAGDLSDQQKDYAASILMASHRLLDRINELLDLAAIDAGQMHLDMREVGVRGLLEKAATFATLKAEDADVRLRVECAPDVGSIMADEKRLRQVVFNLLNNAFSFTEPGGEVVLEALRENDTVSISVRDTGRGVSLEDQGKIFDRFEVAGRNAGAGLGLTLVNSFVKLHGGLVRLSSAEGSGTTVSCYLPVAGPGQDAGLVLPDEDEDDAVSLDVIEEAARAAG</sequence>
<dbReference type="Gene3D" id="3.30.450.20">
    <property type="entry name" value="PAS domain"/>
    <property type="match status" value="2"/>
</dbReference>
<evidence type="ECO:0000256" key="3">
    <source>
        <dbReference type="ARBA" id="ARBA00022553"/>
    </source>
</evidence>
<dbReference type="EC" id="2.7.13.3" evidence="2"/>
<dbReference type="GO" id="GO:0005886">
    <property type="term" value="C:plasma membrane"/>
    <property type="evidence" value="ECO:0007669"/>
    <property type="project" value="TreeGrafter"/>
</dbReference>
<evidence type="ECO:0000256" key="6">
    <source>
        <dbReference type="SAM" id="SignalP"/>
    </source>
</evidence>
<evidence type="ECO:0000313" key="9">
    <source>
        <dbReference type="Proteomes" id="UP000563524"/>
    </source>
</evidence>
<keyword evidence="3" id="KW-0597">Phosphoprotein</keyword>
<dbReference type="EMBL" id="JACHOB010000001">
    <property type="protein sequence ID" value="MBB4657729.1"/>
    <property type="molecule type" value="Genomic_DNA"/>
</dbReference>
<dbReference type="SMART" id="SM00388">
    <property type="entry name" value="HisKA"/>
    <property type="match status" value="1"/>
</dbReference>
<evidence type="ECO:0000256" key="4">
    <source>
        <dbReference type="ARBA" id="ARBA00022679"/>
    </source>
</evidence>
<dbReference type="Gene3D" id="1.10.287.130">
    <property type="match status" value="1"/>
</dbReference>
<dbReference type="PRINTS" id="PR00344">
    <property type="entry name" value="BCTRLSENSOR"/>
</dbReference>
<comment type="caution">
    <text evidence="8">The sequence shown here is derived from an EMBL/GenBank/DDBJ whole genome shotgun (WGS) entry which is preliminary data.</text>
</comment>
<dbReference type="PANTHER" id="PTHR43047">
    <property type="entry name" value="TWO-COMPONENT HISTIDINE PROTEIN KINASE"/>
    <property type="match status" value="1"/>
</dbReference>
<feature type="signal peptide" evidence="6">
    <location>
        <begin position="1"/>
        <end position="25"/>
    </location>
</feature>
<comment type="catalytic activity">
    <reaction evidence="1">
        <text>ATP + protein L-histidine = ADP + protein N-phospho-L-histidine.</text>
        <dbReference type="EC" id="2.7.13.3"/>
    </reaction>
</comment>
<dbReference type="Gene3D" id="3.30.565.10">
    <property type="entry name" value="Histidine kinase-like ATPase, C-terminal domain"/>
    <property type="match status" value="1"/>
</dbReference>
<dbReference type="InterPro" id="IPR035965">
    <property type="entry name" value="PAS-like_dom_sf"/>
</dbReference>
<keyword evidence="4" id="KW-0808">Transferase</keyword>
<name>A0A840HYS6_9PROT</name>
<dbReference type="InterPro" id="IPR000014">
    <property type="entry name" value="PAS"/>
</dbReference>
<dbReference type="RefSeq" id="WP_183815064.1">
    <property type="nucleotide sequence ID" value="NZ_JACHOB010000001.1"/>
</dbReference>
<keyword evidence="9" id="KW-1185">Reference proteome</keyword>
<dbReference type="PROSITE" id="PS50109">
    <property type="entry name" value="HIS_KIN"/>
    <property type="match status" value="1"/>
</dbReference>
<dbReference type="InterPro" id="IPR036097">
    <property type="entry name" value="HisK_dim/P_sf"/>
</dbReference>
<dbReference type="InterPro" id="IPR036890">
    <property type="entry name" value="HATPase_C_sf"/>
</dbReference>
<evidence type="ECO:0000259" key="7">
    <source>
        <dbReference type="PROSITE" id="PS50109"/>
    </source>
</evidence>
<evidence type="ECO:0000256" key="1">
    <source>
        <dbReference type="ARBA" id="ARBA00000085"/>
    </source>
</evidence>
<evidence type="ECO:0000256" key="5">
    <source>
        <dbReference type="ARBA" id="ARBA00022777"/>
    </source>
</evidence>
<dbReference type="SUPFAM" id="SSF55874">
    <property type="entry name" value="ATPase domain of HSP90 chaperone/DNA topoisomerase II/histidine kinase"/>
    <property type="match status" value="1"/>
</dbReference>
<feature type="domain" description="Histidine kinase" evidence="7">
    <location>
        <begin position="634"/>
        <end position="848"/>
    </location>
</feature>
<accession>A0A840HYS6</accession>
<keyword evidence="5 8" id="KW-0418">Kinase</keyword>
<dbReference type="SUPFAM" id="SSF47384">
    <property type="entry name" value="Homodimeric domain of signal transducing histidine kinase"/>
    <property type="match status" value="1"/>
</dbReference>
<dbReference type="CDD" id="cd00082">
    <property type="entry name" value="HisKA"/>
    <property type="match status" value="1"/>
</dbReference>
<feature type="chain" id="PRO_5033004874" description="histidine kinase" evidence="6">
    <location>
        <begin position="26"/>
        <end position="879"/>
    </location>
</feature>
<evidence type="ECO:0000313" key="8">
    <source>
        <dbReference type="EMBL" id="MBB4657729.1"/>
    </source>
</evidence>
<dbReference type="SMART" id="SM00387">
    <property type="entry name" value="HATPase_c"/>
    <property type="match status" value="1"/>
</dbReference>
<reference evidence="8 9" key="1">
    <citation type="submission" date="2020-08" db="EMBL/GenBank/DDBJ databases">
        <title>Genomic Encyclopedia of Type Strains, Phase IV (KMG-IV): sequencing the most valuable type-strain genomes for metagenomic binning, comparative biology and taxonomic classification.</title>
        <authorList>
            <person name="Goeker M."/>
        </authorList>
    </citation>
    <scope>NUCLEOTIDE SEQUENCE [LARGE SCALE GENOMIC DNA]</scope>
    <source>
        <strain evidence="8 9">DSM 102850</strain>
    </source>
</reference>
<dbReference type="GO" id="GO:0009927">
    <property type="term" value="F:histidine phosphotransfer kinase activity"/>
    <property type="evidence" value="ECO:0007669"/>
    <property type="project" value="TreeGrafter"/>
</dbReference>
<dbReference type="PANTHER" id="PTHR43047:SF72">
    <property type="entry name" value="OSMOSENSING HISTIDINE PROTEIN KINASE SLN1"/>
    <property type="match status" value="1"/>
</dbReference>
<dbReference type="PROSITE" id="PS51257">
    <property type="entry name" value="PROKAR_LIPOPROTEIN"/>
    <property type="match status" value="1"/>
</dbReference>
<organism evidence="8 9">
    <name type="scientific">Parvularcula dongshanensis</name>
    <dbReference type="NCBI Taxonomy" id="1173995"/>
    <lineage>
        <taxon>Bacteria</taxon>
        <taxon>Pseudomonadati</taxon>
        <taxon>Pseudomonadota</taxon>
        <taxon>Alphaproteobacteria</taxon>
        <taxon>Parvularculales</taxon>
        <taxon>Parvularculaceae</taxon>
        <taxon>Parvularcula</taxon>
    </lineage>
</organism>
<protein>
    <recommendedName>
        <fullName evidence="2">histidine kinase</fullName>
        <ecNumber evidence="2">2.7.13.3</ecNumber>
    </recommendedName>
</protein>
<dbReference type="Pfam" id="PF00512">
    <property type="entry name" value="HisKA"/>
    <property type="match status" value="1"/>
</dbReference>